<dbReference type="SUPFAM" id="SSF52540">
    <property type="entry name" value="P-loop containing nucleoside triphosphate hydrolases"/>
    <property type="match status" value="1"/>
</dbReference>
<dbReference type="FunFam" id="3.40.50.300:FF:000726">
    <property type="entry name" value="Pre-mRNA-splicing factor ATP-dependent RNA helicase"/>
    <property type="match status" value="1"/>
</dbReference>
<dbReference type="PROSITE" id="PS51194">
    <property type="entry name" value="HELICASE_CTER"/>
    <property type="match status" value="1"/>
</dbReference>
<evidence type="ECO:0000256" key="9">
    <source>
        <dbReference type="ARBA" id="ARBA00023242"/>
    </source>
</evidence>
<keyword evidence="5" id="KW-0378">Hydrolase</keyword>
<dbReference type="CDD" id="cd18791">
    <property type="entry name" value="SF2_C_RHA"/>
    <property type="match status" value="1"/>
</dbReference>
<evidence type="ECO:0000256" key="1">
    <source>
        <dbReference type="ARBA" id="ARBA00004123"/>
    </source>
</evidence>
<dbReference type="Pfam" id="PF21010">
    <property type="entry name" value="HA2_C"/>
    <property type="match status" value="1"/>
</dbReference>
<evidence type="ECO:0000256" key="4">
    <source>
        <dbReference type="ARBA" id="ARBA00022741"/>
    </source>
</evidence>
<proteinExistence type="predicted"/>
<dbReference type="Gene3D" id="3.40.50.300">
    <property type="entry name" value="P-loop containing nucleotide triphosphate hydrolases"/>
    <property type="match status" value="2"/>
</dbReference>
<dbReference type="GO" id="GO:0003723">
    <property type="term" value="F:RNA binding"/>
    <property type="evidence" value="ECO:0007669"/>
    <property type="project" value="TreeGrafter"/>
</dbReference>
<keyword evidence="9" id="KW-0539">Nucleus</keyword>
<evidence type="ECO:0000259" key="12">
    <source>
        <dbReference type="PROSITE" id="PS51192"/>
    </source>
</evidence>
<dbReference type="AlphaFoldDB" id="A0A1E4TFZ5"/>
<keyword evidence="15" id="KW-1185">Reference proteome</keyword>
<dbReference type="Pfam" id="PF00271">
    <property type="entry name" value="Helicase_C"/>
    <property type="match status" value="1"/>
</dbReference>
<evidence type="ECO:0000256" key="5">
    <source>
        <dbReference type="ARBA" id="ARBA00022801"/>
    </source>
</evidence>
<dbReference type="Pfam" id="PF04408">
    <property type="entry name" value="WHD_HA2"/>
    <property type="match status" value="1"/>
</dbReference>
<dbReference type="EC" id="3.6.4.13" evidence="2"/>
<reference evidence="15" key="1">
    <citation type="submission" date="2016-02" db="EMBL/GenBank/DDBJ databases">
        <title>Comparative genomics of biotechnologically important yeasts.</title>
        <authorList>
            <consortium name="DOE Joint Genome Institute"/>
            <person name="Riley R."/>
            <person name="Haridas S."/>
            <person name="Wolfe K.H."/>
            <person name="Lopes M.R."/>
            <person name="Hittinger C.T."/>
            <person name="Goker M."/>
            <person name="Salamov A."/>
            <person name="Wisecaver J."/>
            <person name="Long T.M."/>
            <person name="Aerts A.L."/>
            <person name="Barry K."/>
            <person name="Choi C."/>
            <person name="Clum A."/>
            <person name="Coughlan A.Y."/>
            <person name="Deshpande S."/>
            <person name="Douglass A.P."/>
            <person name="Hanson S.J."/>
            <person name="Klenk H.-P."/>
            <person name="Labutti K."/>
            <person name="Lapidus A."/>
            <person name="Lindquist E."/>
            <person name="Lipzen A."/>
            <person name="Meier-Kolthoff J.P."/>
            <person name="Ohm R.A."/>
            <person name="Otillar R.P."/>
            <person name="Pangilinan J."/>
            <person name="Peng Y."/>
            <person name="Rokas A."/>
            <person name="Rosa C.A."/>
            <person name="Scheuner C."/>
            <person name="Sibirny A.A."/>
            <person name="Slot J.C."/>
            <person name="Stielow J.B."/>
            <person name="Sun H."/>
            <person name="Kurtzman C.P."/>
            <person name="Blackwell M."/>
            <person name="Jeffries T.W."/>
            <person name="Grigoriev I.V."/>
        </authorList>
    </citation>
    <scope>NUCLEOTIDE SEQUENCE [LARGE SCALE GENOMIC DNA]</scope>
    <source>
        <strain evidence="15">NRRL Y-17796</strain>
    </source>
</reference>
<dbReference type="PROSITE" id="PS00690">
    <property type="entry name" value="DEAH_ATP_HELICASE"/>
    <property type="match status" value="1"/>
</dbReference>
<comment type="catalytic activity">
    <reaction evidence="10">
        <text>ATP + H2O = ADP + phosphate + H(+)</text>
        <dbReference type="Rhea" id="RHEA:13065"/>
        <dbReference type="ChEBI" id="CHEBI:15377"/>
        <dbReference type="ChEBI" id="CHEBI:15378"/>
        <dbReference type="ChEBI" id="CHEBI:30616"/>
        <dbReference type="ChEBI" id="CHEBI:43474"/>
        <dbReference type="ChEBI" id="CHEBI:456216"/>
        <dbReference type="EC" id="3.6.4.13"/>
    </reaction>
</comment>
<dbReference type="InterPro" id="IPR027417">
    <property type="entry name" value="P-loop_NTPase"/>
</dbReference>
<dbReference type="Proteomes" id="UP000095023">
    <property type="component" value="Unassembled WGS sequence"/>
</dbReference>
<dbReference type="PANTHER" id="PTHR18934:SF83">
    <property type="entry name" value="PRE-MRNA-SPLICING FACTOR ATP-DEPENDENT RNA HELICASE DHX16"/>
    <property type="match status" value="1"/>
</dbReference>
<comment type="subcellular location">
    <subcellularLocation>
        <location evidence="1">Nucleus</location>
    </subcellularLocation>
</comment>
<dbReference type="InterPro" id="IPR002464">
    <property type="entry name" value="DNA/RNA_helicase_DEAH_CS"/>
</dbReference>
<dbReference type="InterPro" id="IPR011709">
    <property type="entry name" value="DEAD-box_helicase_OB_fold"/>
</dbReference>
<keyword evidence="3" id="KW-0507">mRNA processing</keyword>
<evidence type="ECO:0000256" key="6">
    <source>
        <dbReference type="ARBA" id="ARBA00022806"/>
    </source>
</evidence>
<gene>
    <name evidence="14" type="ORF">CANCADRAFT_108233</name>
</gene>
<name>A0A1E4TFZ5_9ASCO</name>
<dbReference type="SMART" id="SM00487">
    <property type="entry name" value="DEXDc"/>
    <property type="match status" value="1"/>
</dbReference>
<dbReference type="GO" id="GO:0005524">
    <property type="term" value="F:ATP binding"/>
    <property type="evidence" value="ECO:0007669"/>
    <property type="project" value="UniProtKB-KW"/>
</dbReference>
<protein>
    <recommendedName>
        <fullName evidence="2">RNA helicase</fullName>
        <ecNumber evidence="2">3.6.4.13</ecNumber>
    </recommendedName>
</protein>
<keyword evidence="7" id="KW-0067">ATP-binding</keyword>
<feature type="domain" description="Helicase ATP-binding" evidence="12">
    <location>
        <begin position="231"/>
        <end position="395"/>
    </location>
</feature>
<dbReference type="GO" id="GO:0016787">
    <property type="term" value="F:hydrolase activity"/>
    <property type="evidence" value="ECO:0007669"/>
    <property type="project" value="UniProtKB-KW"/>
</dbReference>
<evidence type="ECO:0000313" key="15">
    <source>
        <dbReference type="Proteomes" id="UP000095023"/>
    </source>
</evidence>
<keyword evidence="6" id="KW-0347">Helicase</keyword>
<dbReference type="EMBL" id="KV453842">
    <property type="protein sequence ID" value="ODV90598.1"/>
    <property type="molecule type" value="Genomic_DNA"/>
</dbReference>
<dbReference type="Pfam" id="PF07717">
    <property type="entry name" value="OB_NTP_bind"/>
    <property type="match status" value="1"/>
</dbReference>
<accession>A0A1E4TFZ5</accession>
<feature type="region of interest" description="Disordered" evidence="11">
    <location>
        <begin position="139"/>
        <end position="158"/>
    </location>
</feature>
<dbReference type="PROSITE" id="PS51192">
    <property type="entry name" value="HELICASE_ATP_BIND_1"/>
    <property type="match status" value="1"/>
</dbReference>
<sequence>MSDGLPEGSMKRRRSSPEINASELADDPELRSKIVPKLRQHAREVYLTKREVQEVSKLRHEIAIFESQLRHAKPTRAEIIELNEKKQLLALIQERQALETDVETYRMPASYIDEKSAQEVEKKYELLYKRYDNDVVNKNKGDDSAKTEWERENETKEKLWVADKPAEQQTDDYEFVLDPAQNVQFELDGDPEQNEIDEELRNRVEKVKERVRSIEETRKSLPVYSYRDKFLAALKEHQVLIVLGETGSGKTTQLPQYLYEAGYTADGKKVGCTQPRRVAAMSVAARVAEETGTRLGQKVGYSIRFEDRTSDQTLIKYMTDGVLLREFLNDPELSSYSALMIDEAHERTLNTDILFALVKDVTRYRPDLKLLIASATLDAAKFSAYFDDAPIFKIPGRPHHVDIFYASQPEANYLHACVTTVFQIHVSQGPGDILVFLTGEDEIENVGENIRDTAQKLGSTIMELIVCPIYAGLPSDQQAKIFEPTPPNARKVVLATNIAETSITIDGIVYVIDSGFAKENVYNPYSGMESLIVNPISRAAANQRAGRAGRVTAGKCFRLYTKWAFYNEMPESTTPEILRANLSSVILNLIALGIRNLIGFDFLDKPATKSMEQALELLYALGALNHQGELTKTGRQMAEFPAEPMMAKTLISATEYHCLPEVLSIVSMLSESHSLFYRPRAQRANADIAHKTFMRPGGDHIMLLEIWNQWVQSGYSYHWAKQNFLQPKTLARVRNIRDQFAALCDQISIRTPDTDNVQPTVSDILKAFTSGYFPHASRLLKTGEEYKTVKKGQIVYIHPSSILAQDKPKWVIYHELVLTTKEFMRMCIKIEPEWLYELAPHYYEKENIKEIEGSSRKTPKLR</sequence>
<dbReference type="InterPro" id="IPR048333">
    <property type="entry name" value="HA2_WH"/>
</dbReference>
<dbReference type="FunFam" id="3.40.50.300:FF:000007">
    <property type="entry name" value="Pre-mRNA-splicing factor ATP-dependent RNA helicase"/>
    <property type="match status" value="1"/>
</dbReference>
<evidence type="ECO:0000256" key="11">
    <source>
        <dbReference type="SAM" id="MobiDB-lite"/>
    </source>
</evidence>
<dbReference type="InterPro" id="IPR007502">
    <property type="entry name" value="Helicase-assoc_dom"/>
</dbReference>
<dbReference type="OrthoDB" id="10253254at2759"/>
<feature type="domain" description="Helicase C-terminal" evidence="13">
    <location>
        <begin position="420"/>
        <end position="593"/>
    </location>
</feature>
<dbReference type="FunFam" id="1.20.120.1080:FF:000001">
    <property type="entry name" value="Pre-mRNA-splicing factor ATP-dependent RNA helicase"/>
    <property type="match status" value="1"/>
</dbReference>
<dbReference type="GO" id="GO:0071006">
    <property type="term" value="C:U2-type catalytic step 1 spliceosome"/>
    <property type="evidence" value="ECO:0007669"/>
    <property type="project" value="EnsemblFungi"/>
</dbReference>
<evidence type="ECO:0000256" key="2">
    <source>
        <dbReference type="ARBA" id="ARBA00012552"/>
    </source>
</evidence>
<evidence type="ECO:0000259" key="13">
    <source>
        <dbReference type="PROSITE" id="PS51194"/>
    </source>
</evidence>
<dbReference type="InterPro" id="IPR011545">
    <property type="entry name" value="DEAD/DEAH_box_helicase_dom"/>
</dbReference>
<dbReference type="Gene3D" id="1.20.120.1080">
    <property type="match status" value="1"/>
</dbReference>
<evidence type="ECO:0000256" key="3">
    <source>
        <dbReference type="ARBA" id="ARBA00022664"/>
    </source>
</evidence>
<keyword evidence="8" id="KW-0508">mRNA splicing</keyword>
<dbReference type="SMART" id="SM00847">
    <property type="entry name" value="HA2"/>
    <property type="match status" value="1"/>
</dbReference>
<evidence type="ECO:0000256" key="7">
    <source>
        <dbReference type="ARBA" id="ARBA00022840"/>
    </source>
</evidence>
<dbReference type="InterPro" id="IPR001650">
    <property type="entry name" value="Helicase_C-like"/>
</dbReference>
<dbReference type="GO" id="GO:0003724">
    <property type="term" value="F:RNA helicase activity"/>
    <property type="evidence" value="ECO:0007669"/>
    <property type="project" value="UniProtKB-EC"/>
</dbReference>
<dbReference type="Pfam" id="PF00270">
    <property type="entry name" value="DEAD"/>
    <property type="match status" value="1"/>
</dbReference>
<keyword evidence="4" id="KW-0547">Nucleotide-binding</keyword>
<dbReference type="PANTHER" id="PTHR18934">
    <property type="entry name" value="ATP-DEPENDENT RNA HELICASE"/>
    <property type="match status" value="1"/>
</dbReference>
<evidence type="ECO:0000256" key="10">
    <source>
        <dbReference type="ARBA" id="ARBA00047984"/>
    </source>
</evidence>
<organism evidence="14 15">
    <name type="scientific">Tortispora caseinolytica NRRL Y-17796</name>
    <dbReference type="NCBI Taxonomy" id="767744"/>
    <lineage>
        <taxon>Eukaryota</taxon>
        <taxon>Fungi</taxon>
        <taxon>Dikarya</taxon>
        <taxon>Ascomycota</taxon>
        <taxon>Saccharomycotina</taxon>
        <taxon>Trigonopsidomycetes</taxon>
        <taxon>Trigonopsidales</taxon>
        <taxon>Trigonopsidaceae</taxon>
        <taxon>Tortispora</taxon>
    </lineage>
</organism>
<feature type="region of interest" description="Disordered" evidence="11">
    <location>
        <begin position="1"/>
        <end position="27"/>
    </location>
</feature>
<dbReference type="InterPro" id="IPR014001">
    <property type="entry name" value="Helicase_ATP-bd"/>
</dbReference>
<evidence type="ECO:0000256" key="8">
    <source>
        <dbReference type="ARBA" id="ARBA00023187"/>
    </source>
</evidence>
<dbReference type="SMART" id="SM00490">
    <property type="entry name" value="HELICc"/>
    <property type="match status" value="1"/>
</dbReference>
<dbReference type="GO" id="GO:0034247">
    <property type="term" value="P:snoRNA splicing"/>
    <property type="evidence" value="ECO:0007669"/>
    <property type="project" value="EnsemblFungi"/>
</dbReference>
<dbReference type="GO" id="GO:0071013">
    <property type="term" value="C:catalytic step 2 spliceosome"/>
    <property type="evidence" value="ECO:0007669"/>
    <property type="project" value="TreeGrafter"/>
</dbReference>
<evidence type="ECO:0000313" key="14">
    <source>
        <dbReference type="EMBL" id="ODV90598.1"/>
    </source>
</evidence>
<dbReference type="GO" id="GO:0000349">
    <property type="term" value="P:generation of catalytic spliceosome for first transesterification step"/>
    <property type="evidence" value="ECO:0007669"/>
    <property type="project" value="EnsemblFungi"/>
</dbReference>